<dbReference type="GO" id="GO:0005737">
    <property type="term" value="C:cytoplasm"/>
    <property type="evidence" value="ECO:0007669"/>
    <property type="project" value="TreeGrafter"/>
</dbReference>
<feature type="region of interest" description="Disordered" evidence="1">
    <location>
        <begin position="323"/>
        <end position="368"/>
    </location>
</feature>
<dbReference type="AlphaFoldDB" id="A0A8S3YUX2"/>
<dbReference type="SUPFAM" id="SSF48065">
    <property type="entry name" value="DBL homology domain (DH-domain)"/>
    <property type="match status" value="1"/>
</dbReference>
<feature type="compositionally biased region" description="Polar residues" evidence="1">
    <location>
        <begin position="80"/>
        <end position="96"/>
    </location>
</feature>
<dbReference type="EMBL" id="CAJHNH020000968">
    <property type="protein sequence ID" value="CAG5120814.1"/>
    <property type="molecule type" value="Genomic_DNA"/>
</dbReference>
<comment type="caution">
    <text evidence="3">The sequence shown here is derived from an EMBL/GenBank/DDBJ whole genome shotgun (WGS) entry which is preliminary data.</text>
</comment>
<dbReference type="Gene3D" id="1.20.900.10">
    <property type="entry name" value="Dbl homology (DH) domain"/>
    <property type="match status" value="1"/>
</dbReference>
<feature type="compositionally biased region" description="Polar residues" evidence="1">
    <location>
        <begin position="196"/>
        <end position="227"/>
    </location>
</feature>
<feature type="region of interest" description="Disordered" evidence="1">
    <location>
        <begin position="484"/>
        <end position="504"/>
    </location>
</feature>
<accession>A0A8S3YUX2</accession>
<proteinExistence type="predicted"/>
<evidence type="ECO:0000313" key="4">
    <source>
        <dbReference type="Proteomes" id="UP000678393"/>
    </source>
</evidence>
<dbReference type="InterPro" id="IPR035899">
    <property type="entry name" value="DBL_dom_sf"/>
</dbReference>
<dbReference type="InterPro" id="IPR011993">
    <property type="entry name" value="PH-like_dom_sf"/>
</dbReference>
<feature type="compositionally biased region" description="Polar residues" evidence="1">
    <location>
        <begin position="327"/>
        <end position="338"/>
    </location>
</feature>
<feature type="non-terminal residue" evidence="3">
    <location>
        <position position="955"/>
    </location>
</feature>
<reference evidence="3" key="1">
    <citation type="submission" date="2021-04" db="EMBL/GenBank/DDBJ databases">
        <authorList>
            <consortium name="Molecular Ecology Group"/>
        </authorList>
    </citation>
    <scope>NUCLEOTIDE SEQUENCE</scope>
</reference>
<evidence type="ECO:0000259" key="2">
    <source>
        <dbReference type="PROSITE" id="PS50010"/>
    </source>
</evidence>
<dbReference type="InterPro" id="IPR000219">
    <property type="entry name" value="DH_dom"/>
</dbReference>
<dbReference type="Proteomes" id="UP000678393">
    <property type="component" value="Unassembled WGS sequence"/>
</dbReference>
<gene>
    <name evidence="3" type="ORF">CUNI_LOCUS6372</name>
</gene>
<keyword evidence="4" id="KW-1185">Reference proteome</keyword>
<feature type="domain" description="DH" evidence="2">
    <location>
        <begin position="662"/>
        <end position="851"/>
    </location>
</feature>
<dbReference type="CDD" id="cd00160">
    <property type="entry name" value="RhoGEF"/>
    <property type="match status" value="1"/>
</dbReference>
<dbReference type="SUPFAM" id="SSF50729">
    <property type="entry name" value="PH domain-like"/>
    <property type="match status" value="1"/>
</dbReference>
<sequence length="955" mass="105237">QISSMSVSSASSNASPCLLAVVLPHSPSLALKSPNVMVLLNSMALTRPQLPEKPPVAAKPRFKPPLLPPKPSASLFILSPPSTTKASSINNNTYKPQKSETGKKAAVPPPIPKNPPRAGVLKKSRSLSARLSQEVETTPASAASHQDSQSVSLSCGNTGDSKGKTADYDLRHSFRADSQQSTRDKVQKLLQRHQHTLASGSNRSNTSTQAVGTNTRPVPVTTSITDSQFRDQHSKTLPKPKLRSASALWSSLEPDITSSKFRTVNSSKPDRNKLDNISVPQNTKLNFSTVRKSELGYKEVFRGDTGVDTHPHCTGRVLSCELGKGGQSQNTAEVSVQSGKEPKEVDGRGFPQYNAKPETSDDFPSLLRDQPEDTCDMLKEIEELLKTKLGCLEFDEEHKDTTEAIIDSCDDVCKQNCEPSSGPNRVISLVGSVPKPSQCESSSSGPPRLGLKVGECSNLRNFGSGARAADGFTGDFPHHQTLAESTKVTSGPDRKVSPPKPKRTFTHCASNVPYPVSVHQPVREEGIPFSDHTDILEKNQLVDSDPPPLPPRNKPRSVSLREIVETDSSSPKRSSPLAIESCVTIHSQTRDTKIPDPSPAQLQQTAQPGTQLISPARKASKSRLSRESLPPPPPGPPRRAATFSPGDSRLPGQRSMQRKAKKVLFIAKEIVSSESTFVDVLRLLNVDFRVHISKSGEQCNHPIVPAETMNKILDFLPQLQNLNEDLLKDLSERVEHWDVNPRLADVFVKKGPFLKLYTSYIRNFENATTALEEACKRNSAFAAAVKEFEMSSRCARLALKHYMLKPIQRIPQYKLLLQDYLKHLAQDSPDYKDTINALSIVSEVAEHANNSMRQGDHLQKLLEVQRSLVGQFEVIQPGRVLIKQGELQKLSRREMQPRMFFLFSDVLLYTTPTSIGYKINNILSLTGMKINSPNLEHYKFEFNIISVQRSFTLCA</sequence>
<dbReference type="SMART" id="SM00325">
    <property type="entry name" value="RhoGEF"/>
    <property type="match status" value="1"/>
</dbReference>
<dbReference type="Gene3D" id="2.30.29.30">
    <property type="entry name" value="Pleckstrin-homology domain (PH domain)/Phosphotyrosine-binding domain (PTB)"/>
    <property type="match status" value="1"/>
</dbReference>
<feature type="region of interest" description="Disordered" evidence="1">
    <location>
        <begin position="72"/>
        <end position="167"/>
    </location>
</feature>
<feature type="region of interest" description="Disordered" evidence="1">
    <location>
        <begin position="195"/>
        <end position="239"/>
    </location>
</feature>
<feature type="compositionally biased region" description="Polar residues" evidence="1">
    <location>
        <begin position="600"/>
        <end position="613"/>
    </location>
</feature>
<dbReference type="PANTHER" id="PTHR12673:SF267">
    <property type="entry name" value="PROTEIN CBG10230"/>
    <property type="match status" value="1"/>
</dbReference>
<dbReference type="Pfam" id="PF00621">
    <property type="entry name" value="RhoGEF"/>
    <property type="match status" value="1"/>
</dbReference>
<dbReference type="PROSITE" id="PS50010">
    <property type="entry name" value="DH_2"/>
    <property type="match status" value="1"/>
</dbReference>
<name>A0A8S3YUX2_9EUPU</name>
<dbReference type="OrthoDB" id="245697at2759"/>
<evidence type="ECO:0000256" key="1">
    <source>
        <dbReference type="SAM" id="MobiDB-lite"/>
    </source>
</evidence>
<dbReference type="PANTHER" id="PTHR12673">
    <property type="entry name" value="FACIOGENITAL DYSPLASIA PROTEIN"/>
    <property type="match status" value="1"/>
</dbReference>
<dbReference type="InterPro" id="IPR051092">
    <property type="entry name" value="FYVE_RhoGEF_PH"/>
</dbReference>
<feature type="compositionally biased region" description="Polar residues" evidence="1">
    <location>
        <begin position="134"/>
        <end position="160"/>
    </location>
</feature>
<organism evidence="3 4">
    <name type="scientific">Candidula unifasciata</name>
    <dbReference type="NCBI Taxonomy" id="100452"/>
    <lineage>
        <taxon>Eukaryota</taxon>
        <taxon>Metazoa</taxon>
        <taxon>Spiralia</taxon>
        <taxon>Lophotrochozoa</taxon>
        <taxon>Mollusca</taxon>
        <taxon>Gastropoda</taxon>
        <taxon>Heterobranchia</taxon>
        <taxon>Euthyneura</taxon>
        <taxon>Panpulmonata</taxon>
        <taxon>Eupulmonata</taxon>
        <taxon>Stylommatophora</taxon>
        <taxon>Helicina</taxon>
        <taxon>Helicoidea</taxon>
        <taxon>Geomitridae</taxon>
        <taxon>Candidula</taxon>
    </lineage>
</organism>
<protein>
    <recommendedName>
        <fullName evidence="2">DH domain-containing protein</fullName>
    </recommendedName>
</protein>
<evidence type="ECO:0000313" key="3">
    <source>
        <dbReference type="EMBL" id="CAG5120814.1"/>
    </source>
</evidence>
<feature type="region of interest" description="Disordered" evidence="1">
    <location>
        <begin position="539"/>
        <end position="656"/>
    </location>
</feature>
<feature type="non-terminal residue" evidence="3">
    <location>
        <position position="1"/>
    </location>
</feature>
<dbReference type="GO" id="GO:0005085">
    <property type="term" value="F:guanyl-nucleotide exchange factor activity"/>
    <property type="evidence" value="ECO:0007669"/>
    <property type="project" value="InterPro"/>
</dbReference>